<feature type="region of interest" description="Disordered" evidence="1">
    <location>
        <begin position="80"/>
        <end position="110"/>
    </location>
</feature>
<proteinExistence type="predicted"/>
<dbReference type="EMBL" id="CM000146">
    <property type="protein sequence ID" value="EEE69376.1"/>
    <property type="molecule type" value="Genomic_DNA"/>
</dbReference>
<feature type="region of interest" description="Disordered" evidence="1">
    <location>
        <begin position="122"/>
        <end position="146"/>
    </location>
</feature>
<feature type="compositionally biased region" description="Low complexity" evidence="1">
    <location>
        <begin position="211"/>
        <end position="220"/>
    </location>
</feature>
<accession>B9G2M9</accession>
<evidence type="ECO:0000256" key="1">
    <source>
        <dbReference type="SAM" id="MobiDB-lite"/>
    </source>
</evidence>
<feature type="region of interest" description="Disordered" evidence="1">
    <location>
        <begin position="14"/>
        <end position="34"/>
    </location>
</feature>
<feature type="compositionally biased region" description="Basic residues" evidence="1">
    <location>
        <begin position="126"/>
        <end position="142"/>
    </location>
</feature>
<organism evidence="2">
    <name type="scientific">Oryza sativa subsp. japonica</name>
    <name type="common">Rice</name>
    <dbReference type="NCBI Taxonomy" id="39947"/>
    <lineage>
        <taxon>Eukaryota</taxon>
        <taxon>Viridiplantae</taxon>
        <taxon>Streptophyta</taxon>
        <taxon>Embryophyta</taxon>
        <taxon>Tracheophyta</taxon>
        <taxon>Spermatophyta</taxon>
        <taxon>Magnoliopsida</taxon>
        <taxon>Liliopsida</taxon>
        <taxon>Poales</taxon>
        <taxon>Poaceae</taxon>
        <taxon>BOP clade</taxon>
        <taxon>Oryzoideae</taxon>
        <taxon>Oryzeae</taxon>
        <taxon>Oryzinae</taxon>
        <taxon>Oryza</taxon>
        <taxon>Oryza sativa</taxon>
    </lineage>
</organism>
<name>B9G2M9_ORYSJ</name>
<feature type="region of interest" description="Disordered" evidence="1">
    <location>
        <begin position="202"/>
        <end position="238"/>
    </location>
</feature>
<reference evidence="2" key="1">
    <citation type="journal article" date="2005" name="PLoS Biol.">
        <title>The genomes of Oryza sativa: a history of duplications.</title>
        <authorList>
            <person name="Yu J."/>
            <person name="Wang J."/>
            <person name="Lin W."/>
            <person name="Li S."/>
            <person name="Li H."/>
            <person name="Zhou J."/>
            <person name="Ni P."/>
            <person name="Dong W."/>
            <person name="Hu S."/>
            <person name="Zeng C."/>
            <person name="Zhang J."/>
            <person name="Zhang Y."/>
            <person name="Li R."/>
            <person name="Xu Z."/>
            <person name="Li S."/>
            <person name="Li X."/>
            <person name="Zheng H."/>
            <person name="Cong L."/>
            <person name="Lin L."/>
            <person name="Yin J."/>
            <person name="Geng J."/>
            <person name="Li G."/>
            <person name="Shi J."/>
            <person name="Liu J."/>
            <person name="Lv H."/>
            <person name="Li J."/>
            <person name="Wang J."/>
            <person name="Deng Y."/>
            <person name="Ran L."/>
            <person name="Shi X."/>
            <person name="Wang X."/>
            <person name="Wu Q."/>
            <person name="Li C."/>
            <person name="Ren X."/>
            <person name="Wang J."/>
            <person name="Wang X."/>
            <person name="Li D."/>
            <person name="Liu D."/>
            <person name="Zhang X."/>
            <person name="Ji Z."/>
            <person name="Zhao W."/>
            <person name="Sun Y."/>
            <person name="Zhang Z."/>
            <person name="Bao J."/>
            <person name="Han Y."/>
            <person name="Dong L."/>
            <person name="Ji J."/>
            <person name="Chen P."/>
            <person name="Wu S."/>
            <person name="Liu J."/>
            <person name="Xiao Y."/>
            <person name="Bu D."/>
            <person name="Tan J."/>
            <person name="Yang L."/>
            <person name="Ye C."/>
            <person name="Zhang J."/>
            <person name="Xu J."/>
            <person name="Zhou Y."/>
            <person name="Yu Y."/>
            <person name="Zhang B."/>
            <person name="Zhuang S."/>
            <person name="Wei H."/>
            <person name="Liu B."/>
            <person name="Lei M."/>
            <person name="Yu H."/>
            <person name="Li Y."/>
            <person name="Xu H."/>
            <person name="Wei S."/>
            <person name="He X."/>
            <person name="Fang L."/>
            <person name="Zhang Z."/>
            <person name="Zhang Y."/>
            <person name="Huang X."/>
            <person name="Su Z."/>
            <person name="Tong W."/>
            <person name="Li J."/>
            <person name="Tong Z."/>
            <person name="Li S."/>
            <person name="Ye J."/>
            <person name="Wang L."/>
            <person name="Fang L."/>
            <person name="Lei T."/>
            <person name="Chen C."/>
            <person name="Chen H."/>
            <person name="Xu Z."/>
            <person name="Li H."/>
            <person name="Huang H."/>
            <person name="Zhang F."/>
            <person name="Xu H."/>
            <person name="Li N."/>
            <person name="Zhao C."/>
            <person name="Li S."/>
            <person name="Dong L."/>
            <person name="Huang Y."/>
            <person name="Li L."/>
            <person name="Xi Y."/>
            <person name="Qi Q."/>
            <person name="Li W."/>
            <person name="Zhang B."/>
            <person name="Hu W."/>
            <person name="Zhang Y."/>
            <person name="Tian X."/>
            <person name="Jiao Y."/>
            <person name="Liang X."/>
            <person name="Jin J."/>
            <person name="Gao L."/>
            <person name="Zheng W."/>
            <person name="Hao B."/>
            <person name="Liu S."/>
            <person name="Wang W."/>
            <person name="Yuan L."/>
            <person name="Cao M."/>
            <person name="McDermott J."/>
            <person name="Samudrala R."/>
            <person name="Wang J."/>
            <person name="Wong G.K."/>
            <person name="Yang H."/>
        </authorList>
    </citation>
    <scope>NUCLEOTIDE SEQUENCE [LARGE SCALE GENOMIC DNA]</scope>
</reference>
<gene>
    <name evidence="2" type="ORF">OsJ_28725</name>
</gene>
<dbReference type="Proteomes" id="UP000007752">
    <property type="component" value="Chromosome 9"/>
</dbReference>
<evidence type="ECO:0000313" key="2">
    <source>
        <dbReference type="EMBL" id="EEE69376.1"/>
    </source>
</evidence>
<sequence length="238" mass="25181">MVPETDVLKLETVTTGGPRGRRAQQRDGITADGGTVPAERVAQQEGSSAGWCAAGSATGGLCVNVRLDVLLLEVHYEGSSVGPTETKNIGDTLRPEASGEGQKGNHMGESHMEKAVARNTQTWAGKRPRQKAARAKMRRKKRPTVEGEVTVAGSVVGGGVAEEEVADGRGRGCGGRIRRLVMWCWRRKRLTVGGEAAVAESVRRRPDPVVGGEAAAANGREAGRHQRPALGRGPRPDL</sequence>
<protein>
    <submittedName>
        <fullName evidence="2">Uncharacterized protein</fullName>
    </submittedName>
</protein>
<dbReference type="AlphaFoldDB" id="B9G2M9"/>
<reference evidence="2" key="2">
    <citation type="submission" date="2008-12" db="EMBL/GenBank/DDBJ databases">
        <title>Improved gene annotation of the rice (Oryza sativa) genomes.</title>
        <authorList>
            <person name="Wang J."/>
            <person name="Li R."/>
            <person name="Fan W."/>
            <person name="Huang Q."/>
            <person name="Zhang J."/>
            <person name="Zhou Y."/>
            <person name="Hu Y."/>
            <person name="Zi S."/>
            <person name="Li J."/>
            <person name="Ni P."/>
            <person name="Zheng H."/>
            <person name="Zhang Y."/>
            <person name="Zhao M."/>
            <person name="Hao Q."/>
            <person name="McDermott J."/>
            <person name="Samudrala R."/>
            <person name="Kristiansen K."/>
            <person name="Wong G.K.-S."/>
        </authorList>
    </citation>
    <scope>NUCLEOTIDE SEQUENCE</scope>
</reference>